<dbReference type="InterPro" id="IPR050204">
    <property type="entry name" value="AraC_XylS_family_regulators"/>
</dbReference>
<dbReference type="InterPro" id="IPR011051">
    <property type="entry name" value="RmlC_Cupin_sf"/>
</dbReference>
<evidence type="ECO:0000259" key="4">
    <source>
        <dbReference type="PROSITE" id="PS01124"/>
    </source>
</evidence>
<keyword evidence="6" id="KW-1185">Reference proteome</keyword>
<evidence type="ECO:0000256" key="3">
    <source>
        <dbReference type="ARBA" id="ARBA00023163"/>
    </source>
</evidence>
<dbReference type="PANTHER" id="PTHR46796">
    <property type="entry name" value="HTH-TYPE TRANSCRIPTIONAL ACTIVATOR RHAS-RELATED"/>
    <property type="match status" value="1"/>
</dbReference>
<dbReference type="InterPro" id="IPR003313">
    <property type="entry name" value="AraC-bd"/>
</dbReference>
<reference evidence="5 6" key="1">
    <citation type="submission" date="2018-10" db="EMBL/GenBank/DDBJ databases">
        <title>Relationship between Morphology and Antimicrobial Activity in Streptomyces.</title>
        <authorList>
            <person name="Kang H.J."/>
            <person name="Kim S.B."/>
        </authorList>
    </citation>
    <scope>NUCLEOTIDE SEQUENCE [LARGE SCALE GENOMIC DNA]</scope>
    <source>
        <strain evidence="5 6">BH38</strain>
    </source>
</reference>
<dbReference type="AlphaFoldDB" id="A0A387H4H1"/>
<organism evidence="5 6">
    <name type="scientific">Streptomyces hundungensis</name>
    <dbReference type="NCBI Taxonomy" id="1077946"/>
    <lineage>
        <taxon>Bacteria</taxon>
        <taxon>Bacillati</taxon>
        <taxon>Actinomycetota</taxon>
        <taxon>Actinomycetes</taxon>
        <taxon>Kitasatosporales</taxon>
        <taxon>Streptomycetaceae</taxon>
        <taxon>Streptomyces</taxon>
    </lineage>
</organism>
<dbReference type="PANTHER" id="PTHR46796:SF6">
    <property type="entry name" value="ARAC SUBFAMILY"/>
    <property type="match status" value="1"/>
</dbReference>
<evidence type="ECO:0000256" key="1">
    <source>
        <dbReference type="ARBA" id="ARBA00023015"/>
    </source>
</evidence>
<sequence>MKNGHRAVRELPYSPAVGSPHGVEVLSFAALRSMDAQRRRVLPQRPAFHVLALVTSGSGNHEADFRSSPLAEGSAVWIRPGMVHRWSDVEDCDGPLVLFRPGFLPDSTALEALAPTCWHLDKTRLGLALYAVEHLCREHATAARLPHLASPALLSHLLAALVLRALPDQLAQRDSPPPDNRTKDVFRAYQAAVEEHCTDWHQVADYATALGYGVRTLTRATRALKGMGAKTYLDQRILLEAKRLLAHTDVPVEGCARRLGFRDVANFTTFFRRQAGVPPAAWRTAYAATHTARGV</sequence>
<evidence type="ECO:0000313" key="6">
    <source>
        <dbReference type="Proteomes" id="UP000271554"/>
    </source>
</evidence>
<keyword evidence="2" id="KW-0238">DNA-binding</keyword>
<evidence type="ECO:0000313" key="5">
    <source>
        <dbReference type="EMBL" id="AYG78586.1"/>
    </source>
</evidence>
<dbReference type="RefSeq" id="WP_120719821.1">
    <property type="nucleotide sequence ID" value="NZ_CP032698.1"/>
</dbReference>
<dbReference type="KEGG" id="shun:DWB77_00694"/>
<dbReference type="GO" id="GO:0003700">
    <property type="term" value="F:DNA-binding transcription factor activity"/>
    <property type="evidence" value="ECO:0007669"/>
    <property type="project" value="InterPro"/>
</dbReference>
<feature type="domain" description="HTH araC/xylS-type" evidence="4">
    <location>
        <begin position="187"/>
        <end position="285"/>
    </location>
</feature>
<dbReference type="InterPro" id="IPR018060">
    <property type="entry name" value="HTH_AraC"/>
</dbReference>
<dbReference type="SUPFAM" id="SSF46689">
    <property type="entry name" value="Homeodomain-like"/>
    <property type="match status" value="1"/>
</dbReference>
<accession>A0A387H4H1</accession>
<dbReference type="Pfam" id="PF02311">
    <property type="entry name" value="AraC_binding"/>
    <property type="match status" value="1"/>
</dbReference>
<name>A0A387H4H1_9ACTN</name>
<dbReference type="SUPFAM" id="SSF51182">
    <property type="entry name" value="RmlC-like cupins"/>
    <property type="match status" value="1"/>
</dbReference>
<keyword evidence="3" id="KW-0804">Transcription</keyword>
<dbReference type="GO" id="GO:0043565">
    <property type="term" value="F:sequence-specific DNA binding"/>
    <property type="evidence" value="ECO:0007669"/>
    <property type="project" value="InterPro"/>
</dbReference>
<dbReference type="Pfam" id="PF12833">
    <property type="entry name" value="HTH_18"/>
    <property type="match status" value="1"/>
</dbReference>
<dbReference type="Proteomes" id="UP000271554">
    <property type="component" value="Chromosome"/>
</dbReference>
<dbReference type="OrthoDB" id="9799345at2"/>
<dbReference type="SMART" id="SM00342">
    <property type="entry name" value="HTH_ARAC"/>
    <property type="match status" value="1"/>
</dbReference>
<dbReference type="PROSITE" id="PS01124">
    <property type="entry name" value="HTH_ARAC_FAMILY_2"/>
    <property type="match status" value="1"/>
</dbReference>
<evidence type="ECO:0000256" key="2">
    <source>
        <dbReference type="ARBA" id="ARBA00023125"/>
    </source>
</evidence>
<dbReference type="EMBL" id="CP032698">
    <property type="protein sequence ID" value="AYG78586.1"/>
    <property type="molecule type" value="Genomic_DNA"/>
</dbReference>
<gene>
    <name evidence="5" type="primary">rhaS_1</name>
    <name evidence="5" type="ORF">DWB77_00694</name>
</gene>
<dbReference type="Gene3D" id="1.10.10.60">
    <property type="entry name" value="Homeodomain-like"/>
    <property type="match status" value="1"/>
</dbReference>
<protein>
    <submittedName>
        <fullName evidence="5">HTH-type transcriptional activator RhaS</fullName>
    </submittedName>
</protein>
<keyword evidence="1" id="KW-0805">Transcription regulation</keyword>
<proteinExistence type="predicted"/>
<dbReference type="InterPro" id="IPR009057">
    <property type="entry name" value="Homeodomain-like_sf"/>
</dbReference>